<dbReference type="InterPro" id="IPR000847">
    <property type="entry name" value="LysR_HTH_N"/>
</dbReference>
<accession>A0A832PQ59</accession>
<organism evidence="2 3">
    <name type="scientific">Paracoccus solventivorans</name>
    <dbReference type="NCBI Taxonomy" id="53463"/>
    <lineage>
        <taxon>Bacteria</taxon>
        <taxon>Pseudomonadati</taxon>
        <taxon>Pseudomonadota</taxon>
        <taxon>Alphaproteobacteria</taxon>
        <taxon>Rhodobacterales</taxon>
        <taxon>Paracoccaceae</taxon>
        <taxon>Paracoccus</taxon>
    </lineage>
</organism>
<dbReference type="Proteomes" id="UP000580830">
    <property type="component" value="Unassembled WGS sequence"/>
</dbReference>
<dbReference type="InterPro" id="IPR036390">
    <property type="entry name" value="WH_DNA-bd_sf"/>
</dbReference>
<feature type="domain" description="HTH lysR-type" evidence="1">
    <location>
        <begin position="16"/>
        <end position="74"/>
    </location>
</feature>
<evidence type="ECO:0000259" key="1">
    <source>
        <dbReference type="PROSITE" id="PS50931"/>
    </source>
</evidence>
<sequence>MGKNGSGKLNPRLEAITLRQLRALDAVAQARSITGAAQALGLTAPAVHSQLRVLEDAVGAALVFRDGAHAFQPTPAGAALLLGARR</sequence>
<comment type="caution">
    <text evidence="2">The sequence shown here is derived from an EMBL/GenBank/DDBJ whole genome shotgun (WGS) entry which is preliminary data.</text>
</comment>
<dbReference type="InterPro" id="IPR036388">
    <property type="entry name" value="WH-like_DNA-bd_sf"/>
</dbReference>
<evidence type="ECO:0000313" key="3">
    <source>
        <dbReference type="Proteomes" id="UP000580830"/>
    </source>
</evidence>
<dbReference type="GO" id="GO:0003700">
    <property type="term" value="F:DNA-binding transcription factor activity"/>
    <property type="evidence" value="ECO:0007669"/>
    <property type="project" value="InterPro"/>
</dbReference>
<gene>
    <name evidence="2" type="ORF">GXX24_15170</name>
</gene>
<name>A0A832PQ59_9RHOB</name>
<dbReference type="Pfam" id="PF00126">
    <property type="entry name" value="HTH_1"/>
    <property type="match status" value="1"/>
</dbReference>
<protein>
    <submittedName>
        <fullName evidence="2">LysR family transcriptional regulator</fullName>
    </submittedName>
</protein>
<dbReference type="PROSITE" id="PS50931">
    <property type="entry name" value="HTH_LYSR"/>
    <property type="match status" value="1"/>
</dbReference>
<dbReference type="InterPro" id="IPR050950">
    <property type="entry name" value="HTH-type_LysR_regulators"/>
</dbReference>
<dbReference type="AlphaFoldDB" id="A0A832PQ59"/>
<dbReference type="PANTHER" id="PTHR30419">
    <property type="entry name" value="HTH-TYPE TRANSCRIPTIONAL REGULATOR YBHD"/>
    <property type="match status" value="1"/>
</dbReference>
<dbReference type="Gene3D" id="1.10.10.10">
    <property type="entry name" value="Winged helix-like DNA-binding domain superfamily/Winged helix DNA-binding domain"/>
    <property type="match status" value="1"/>
</dbReference>
<dbReference type="EMBL" id="DULP01000241">
    <property type="protein sequence ID" value="HHW35458.1"/>
    <property type="molecule type" value="Genomic_DNA"/>
</dbReference>
<reference evidence="2 3" key="1">
    <citation type="journal article" date="2020" name="Biotechnol. Biofuels">
        <title>New insights from the biogas microbiome by comprehensive genome-resolved metagenomics of nearly 1600 species originating from multiple anaerobic digesters.</title>
        <authorList>
            <person name="Campanaro S."/>
            <person name="Treu L."/>
            <person name="Rodriguez-R L.M."/>
            <person name="Kovalovszki A."/>
            <person name="Ziels R.M."/>
            <person name="Maus I."/>
            <person name="Zhu X."/>
            <person name="Kougias P.G."/>
            <person name="Basile A."/>
            <person name="Luo G."/>
            <person name="Schluter A."/>
            <person name="Konstantinidis K.T."/>
            <person name="Angelidaki I."/>
        </authorList>
    </citation>
    <scope>NUCLEOTIDE SEQUENCE [LARGE SCALE GENOMIC DNA]</scope>
    <source>
        <strain evidence="2">AS04akNAM_125</strain>
    </source>
</reference>
<feature type="non-terminal residue" evidence="2">
    <location>
        <position position="86"/>
    </location>
</feature>
<dbReference type="SUPFAM" id="SSF46785">
    <property type="entry name" value="Winged helix' DNA-binding domain"/>
    <property type="match status" value="1"/>
</dbReference>
<evidence type="ECO:0000313" key="2">
    <source>
        <dbReference type="EMBL" id="HHW35458.1"/>
    </source>
</evidence>
<proteinExistence type="predicted"/>
<dbReference type="GO" id="GO:0005829">
    <property type="term" value="C:cytosol"/>
    <property type="evidence" value="ECO:0007669"/>
    <property type="project" value="TreeGrafter"/>
</dbReference>